<evidence type="ECO:0000256" key="2">
    <source>
        <dbReference type="ARBA" id="ARBA00023043"/>
    </source>
</evidence>
<evidence type="ECO:0000256" key="3">
    <source>
        <dbReference type="PROSITE-ProRule" id="PRU00023"/>
    </source>
</evidence>
<dbReference type="SMART" id="SM00248">
    <property type="entry name" value="ANK"/>
    <property type="match status" value="6"/>
</dbReference>
<dbReference type="InterPro" id="IPR002110">
    <property type="entry name" value="Ankyrin_rpt"/>
</dbReference>
<dbReference type="PROSITE" id="PS50088">
    <property type="entry name" value="ANK_REPEAT"/>
    <property type="match status" value="5"/>
</dbReference>
<feature type="repeat" description="ANK" evidence="3">
    <location>
        <begin position="1"/>
        <end position="30"/>
    </location>
</feature>
<dbReference type="EMBL" id="LSMT01000080">
    <property type="protein sequence ID" value="PFX28589.1"/>
    <property type="molecule type" value="Genomic_DNA"/>
</dbReference>
<organism evidence="4 5">
    <name type="scientific">Stylophora pistillata</name>
    <name type="common">Smooth cauliflower coral</name>
    <dbReference type="NCBI Taxonomy" id="50429"/>
    <lineage>
        <taxon>Eukaryota</taxon>
        <taxon>Metazoa</taxon>
        <taxon>Cnidaria</taxon>
        <taxon>Anthozoa</taxon>
        <taxon>Hexacorallia</taxon>
        <taxon>Scleractinia</taxon>
        <taxon>Astrocoeniina</taxon>
        <taxon>Pocilloporidae</taxon>
        <taxon>Stylophora</taxon>
    </lineage>
</organism>
<dbReference type="PROSITE" id="PS50297">
    <property type="entry name" value="ANK_REP_REGION"/>
    <property type="match status" value="5"/>
</dbReference>
<evidence type="ECO:0000313" key="4">
    <source>
        <dbReference type="EMBL" id="PFX28589.1"/>
    </source>
</evidence>
<dbReference type="Proteomes" id="UP000225706">
    <property type="component" value="Unassembled WGS sequence"/>
</dbReference>
<feature type="repeat" description="ANK" evidence="3">
    <location>
        <begin position="243"/>
        <end position="275"/>
    </location>
</feature>
<keyword evidence="1" id="KW-0677">Repeat</keyword>
<dbReference type="STRING" id="50429.A0A2B4SHJ9"/>
<gene>
    <name evidence="4" type="primary">Ank1</name>
    <name evidence="4" type="ORF">AWC38_SpisGene6677</name>
</gene>
<feature type="repeat" description="ANK" evidence="3">
    <location>
        <begin position="177"/>
        <end position="209"/>
    </location>
</feature>
<dbReference type="InterPro" id="IPR036770">
    <property type="entry name" value="Ankyrin_rpt-contain_sf"/>
</dbReference>
<dbReference type="AlphaFoldDB" id="A0A2B4SHJ9"/>
<evidence type="ECO:0000313" key="5">
    <source>
        <dbReference type="Proteomes" id="UP000225706"/>
    </source>
</evidence>
<comment type="caution">
    <text evidence="4">The sequence shown here is derived from an EMBL/GenBank/DDBJ whole genome shotgun (WGS) entry which is preliminary data.</text>
</comment>
<feature type="repeat" description="ANK" evidence="3">
    <location>
        <begin position="210"/>
        <end position="242"/>
    </location>
</feature>
<dbReference type="Pfam" id="PF12796">
    <property type="entry name" value="Ank_2"/>
    <property type="match status" value="2"/>
</dbReference>
<keyword evidence="5" id="KW-1185">Reference proteome</keyword>
<dbReference type="Gene3D" id="1.25.40.20">
    <property type="entry name" value="Ankyrin repeat-containing domain"/>
    <property type="match status" value="3"/>
</dbReference>
<accession>A0A2B4SHJ9</accession>
<dbReference type="SUPFAM" id="SSF48403">
    <property type="entry name" value="Ankyrin repeat"/>
    <property type="match status" value="1"/>
</dbReference>
<dbReference type="PRINTS" id="PR01415">
    <property type="entry name" value="ANKYRIN"/>
</dbReference>
<keyword evidence="2 3" id="KW-0040">ANK repeat</keyword>
<protein>
    <submittedName>
        <fullName evidence="4">Ankyrin-1</fullName>
    </submittedName>
</protein>
<dbReference type="PANTHER" id="PTHR24198">
    <property type="entry name" value="ANKYRIN REPEAT AND PROTEIN KINASE DOMAIN-CONTAINING PROTEIN"/>
    <property type="match status" value="1"/>
</dbReference>
<feature type="repeat" description="ANK" evidence="3">
    <location>
        <begin position="31"/>
        <end position="63"/>
    </location>
</feature>
<dbReference type="OrthoDB" id="5983946at2759"/>
<proteinExistence type="predicted"/>
<sequence length="279" mass="30902">MALHKAAIHGRCDVGKVLLESGEDVDQTDKFGLTALHLAAWYVQRAGVKLLLQHGANINAVDTHSLKSLSRKAFLQEDARSGFNRLTAAVFHGDRDTVWKAQCYLENHVQHMNFQETKGSNDAEKAVEIVLNEGIEIDIPGQSNRTPLMWTSASSSSEFIQTLIDLGAQVSTQRPADNVTPLNVAVVNNNYVAVKILFYHGAKMGLQDNYGDLPLHDSARRGFFNVSKLLIDSGCDINMRNNNEETPLYVAVENKHVHLVKCLLEGGADVNMKYCKENE</sequence>
<reference evidence="5" key="1">
    <citation type="journal article" date="2017" name="bioRxiv">
        <title>Comparative analysis of the genomes of Stylophora pistillata and Acropora digitifera provides evidence for extensive differences between species of corals.</title>
        <authorList>
            <person name="Voolstra C.R."/>
            <person name="Li Y."/>
            <person name="Liew Y.J."/>
            <person name="Baumgarten S."/>
            <person name="Zoccola D."/>
            <person name="Flot J.-F."/>
            <person name="Tambutte S."/>
            <person name="Allemand D."/>
            <person name="Aranda M."/>
        </authorList>
    </citation>
    <scope>NUCLEOTIDE SEQUENCE [LARGE SCALE GENOMIC DNA]</scope>
</reference>
<name>A0A2B4SHJ9_STYPI</name>
<evidence type="ECO:0000256" key="1">
    <source>
        <dbReference type="ARBA" id="ARBA00022737"/>
    </source>
</evidence>
<dbReference type="PANTHER" id="PTHR24198:SF165">
    <property type="entry name" value="ANKYRIN REPEAT-CONTAINING PROTEIN-RELATED"/>
    <property type="match status" value="1"/>
</dbReference>